<organism evidence="11 12">
    <name type="scientific">Anaeramoeba flamelloides</name>
    <dbReference type="NCBI Taxonomy" id="1746091"/>
    <lineage>
        <taxon>Eukaryota</taxon>
        <taxon>Metamonada</taxon>
        <taxon>Anaeramoebidae</taxon>
        <taxon>Anaeramoeba</taxon>
    </lineage>
</organism>
<keyword evidence="12" id="KW-1185">Reference proteome</keyword>
<reference evidence="11" key="1">
    <citation type="submission" date="2022-08" db="EMBL/GenBank/DDBJ databases">
        <title>Novel sulfate-reducing endosymbionts in the free-living metamonad Anaeramoeba.</title>
        <authorList>
            <person name="Jerlstrom-Hultqvist J."/>
            <person name="Cepicka I."/>
            <person name="Gallot-Lavallee L."/>
            <person name="Salas-Leiva D."/>
            <person name="Curtis B.A."/>
            <person name="Zahonova K."/>
            <person name="Pipaliya S."/>
            <person name="Dacks J."/>
            <person name="Roger A.J."/>
        </authorList>
    </citation>
    <scope>NUCLEOTIDE SEQUENCE</scope>
    <source>
        <strain evidence="11">Schooner1</strain>
    </source>
</reference>
<dbReference type="InterPro" id="IPR055457">
    <property type="entry name" value="OST48_N"/>
</dbReference>
<protein>
    <recommendedName>
        <fullName evidence="8">Dolichyl-diphosphooligosaccharide--protein glycosyltransferase 48 kDa subunit</fullName>
        <shortName evidence="8">Oligosaccharyl transferase 48 kDa subunit</shortName>
    </recommendedName>
</protein>
<name>A0ABQ8YKQ6_9EUKA</name>
<evidence type="ECO:0000313" key="12">
    <source>
        <dbReference type="Proteomes" id="UP001150062"/>
    </source>
</evidence>
<sequence>MKLALFCICAFTLLTVLAAKPLLGPKTAVLLGNIDERHKYSQFFDSFTKKGYDLHFLRADDQDITLKKFGEYLYDQAILFVGKSEEINVVDVLDFIDSGRSVIVATSPDLSDSVRELAIGCGIEFDEQGTSVIDHFNFKNGDKEHTSIIANDFCDIPTVLGDFEQDKKDILFKGIGMEVKKNSPLNYRLLVAPPTSYSYFVDEKITETPFVIGEGITLVSALQTRGDARVLFSGSIDMFSNDFFNTEYGNTLFCKEIASWAFNEKGFLRFRDFTHHTVNSQVKQDSYRIKDDIEFSVIIEEYDLEKGWKPYVANDVQIEYVMLSPYVRQTLANNPETGKFSTKLSLPDKHGTFKFRLQYHKRGYRFLEKVEEIPLKPFWHNQYERFIPVAYPYYLSAILMLVGFFIFSIIFLYHKDDNVEKKNKKAPQKNNKKNN</sequence>
<dbReference type="EMBL" id="JAOAOG010000150">
    <property type="protein sequence ID" value="KAJ6245128.1"/>
    <property type="molecule type" value="Genomic_DNA"/>
</dbReference>
<evidence type="ECO:0000256" key="7">
    <source>
        <dbReference type="ARBA" id="ARBA00023136"/>
    </source>
</evidence>
<evidence type="ECO:0000256" key="1">
    <source>
        <dbReference type="ARBA" id="ARBA00004479"/>
    </source>
</evidence>
<evidence type="ECO:0000313" key="11">
    <source>
        <dbReference type="EMBL" id="KAJ6245128.1"/>
    </source>
</evidence>
<dbReference type="Pfam" id="PF03345">
    <property type="entry name" value="OST48_N"/>
    <property type="match status" value="1"/>
</dbReference>
<evidence type="ECO:0000256" key="3">
    <source>
        <dbReference type="ARBA" id="ARBA00008743"/>
    </source>
</evidence>
<comment type="function">
    <text evidence="8">Subunit of the oligosaccharyl transferase (OST) complex that catalyzes the initial transfer of a defined glycan (Glc(3)Man(9)GlcNAc(2) in eukaryotes) from the lipid carrier dolichol-pyrophosphate to an asparagine residue within an Asn-X-Ser/Thr consensus motif in nascent polypeptide chains, the first step in protein N-glycosylation. N-glycosylation occurs cotranslationally and the complex associates with the Sec61 complex at the channel-forming translocon complex that mediates protein translocation across the endoplasmic reticulum (ER).</text>
</comment>
<keyword evidence="6 8" id="KW-1133">Transmembrane helix</keyword>
<comment type="subunit">
    <text evidence="8">Component of the oligosaccharyltransferase (OST) complex.</text>
</comment>
<keyword evidence="5 8" id="KW-0256">Endoplasmic reticulum</keyword>
<evidence type="ECO:0000256" key="5">
    <source>
        <dbReference type="ARBA" id="ARBA00022824"/>
    </source>
</evidence>
<comment type="pathway">
    <text evidence="2 8">Protein modification; protein glycosylation.</text>
</comment>
<comment type="subcellular location">
    <subcellularLocation>
        <location evidence="8">Endoplasmic reticulum membrane</location>
        <topology evidence="8">Single-pass type I membrane protein</topology>
    </subcellularLocation>
    <subcellularLocation>
        <location evidence="1">Membrane</location>
        <topology evidence="1">Single-pass type I membrane protein</topology>
    </subcellularLocation>
</comment>
<evidence type="ECO:0000256" key="8">
    <source>
        <dbReference type="RuleBase" id="RU361142"/>
    </source>
</evidence>
<feature type="transmembrane region" description="Helical" evidence="8">
    <location>
        <begin position="391"/>
        <end position="413"/>
    </location>
</feature>
<keyword evidence="7 8" id="KW-0472">Membrane</keyword>
<dbReference type="PANTHER" id="PTHR10830">
    <property type="entry name" value="DOLICHYL-DIPHOSPHOOLIGOSACCHARIDE--PROTEIN GLYCOSYLTRANSFERASE 48 KDA SUBUNIT"/>
    <property type="match status" value="1"/>
</dbReference>
<evidence type="ECO:0000259" key="10">
    <source>
        <dbReference type="Pfam" id="PF23358"/>
    </source>
</evidence>
<dbReference type="Proteomes" id="UP001150062">
    <property type="component" value="Unassembled WGS sequence"/>
</dbReference>
<dbReference type="InterPro" id="IPR055459">
    <property type="entry name" value="OST48_MD"/>
</dbReference>
<dbReference type="PANTHER" id="PTHR10830:SF0">
    <property type="entry name" value="DOLICHYL-DIPHOSPHOOLIGOSACCHARIDE--PROTEIN GLYCOSYLTRANSFERASE 48 KDA SUBUNIT"/>
    <property type="match status" value="1"/>
</dbReference>
<accession>A0ABQ8YKQ6</accession>
<feature type="signal peptide" evidence="8">
    <location>
        <begin position="1"/>
        <end position="18"/>
    </location>
</feature>
<keyword evidence="8" id="KW-0732">Signal</keyword>
<dbReference type="InterPro" id="IPR005013">
    <property type="entry name" value="DDOST_48_kDa_subunit"/>
</dbReference>
<gene>
    <name evidence="11" type="ORF">M0813_20577</name>
</gene>
<evidence type="ECO:0000256" key="6">
    <source>
        <dbReference type="ARBA" id="ARBA00022989"/>
    </source>
</evidence>
<comment type="similarity">
    <text evidence="3 8">Belongs to the DDOST 48 kDa subunit family.</text>
</comment>
<feature type="domain" description="OST48 N-terminal" evidence="9">
    <location>
        <begin position="26"/>
        <end position="261"/>
    </location>
</feature>
<evidence type="ECO:0000259" key="9">
    <source>
        <dbReference type="Pfam" id="PF03345"/>
    </source>
</evidence>
<keyword evidence="4 8" id="KW-0812">Transmembrane</keyword>
<feature type="chain" id="PRO_5044949825" description="Dolichyl-diphosphooligosaccharide--protein glycosyltransferase 48 kDa subunit" evidence="8">
    <location>
        <begin position="19"/>
        <end position="435"/>
    </location>
</feature>
<evidence type="ECO:0000256" key="2">
    <source>
        <dbReference type="ARBA" id="ARBA00004922"/>
    </source>
</evidence>
<proteinExistence type="inferred from homology"/>
<comment type="caution">
    <text evidence="11">The sequence shown here is derived from an EMBL/GenBank/DDBJ whole genome shotgun (WGS) entry which is preliminary data.</text>
</comment>
<feature type="domain" description="OST48 middle" evidence="10">
    <location>
        <begin position="275"/>
        <end position="415"/>
    </location>
</feature>
<evidence type="ECO:0000256" key="4">
    <source>
        <dbReference type="ARBA" id="ARBA00022692"/>
    </source>
</evidence>
<dbReference type="Pfam" id="PF23358">
    <property type="entry name" value="OST48_MD"/>
    <property type="match status" value="1"/>
</dbReference>